<gene>
    <name evidence="2" type="ORF">BpHYR1_018224</name>
</gene>
<feature type="region of interest" description="Disordered" evidence="1">
    <location>
        <begin position="1"/>
        <end position="24"/>
    </location>
</feature>
<protein>
    <submittedName>
        <fullName evidence="2">Uncharacterized protein</fullName>
    </submittedName>
</protein>
<dbReference type="AlphaFoldDB" id="A0A3M7QWY8"/>
<evidence type="ECO:0000256" key="1">
    <source>
        <dbReference type="SAM" id="MobiDB-lite"/>
    </source>
</evidence>
<sequence length="108" mass="12240">MGNIPAKITGRYQSYDINRPSLSTPPIPVRHHDQIEDPMAKADCVPDSFDKNLLNDKQDEANFNQTSNSATNSVYNEQAVDTGENEDYVESHMSNHLENNPRQVDVMY</sequence>
<comment type="caution">
    <text evidence="2">The sequence shown here is derived from an EMBL/GenBank/DDBJ whole genome shotgun (WGS) entry which is preliminary data.</text>
</comment>
<dbReference type="Proteomes" id="UP000276133">
    <property type="component" value="Unassembled WGS sequence"/>
</dbReference>
<feature type="compositionally biased region" description="Polar residues" evidence="1">
    <location>
        <begin position="11"/>
        <end position="22"/>
    </location>
</feature>
<reference evidence="2 3" key="1">
    <citation type="journal article" date="2018" name="Sci. Rep.">
        <title>Genomic signatures of local adaptation to the degree of environmental predictability in rotifers.</title>
        <authorList>
            <person name="Franch-Gras L."/>
            <person name="Hahn C."/>
            <person name="Garcia-Roger E.M."/>
            <person name="Carmona M.J."/>
            <person name="Serra M."/>
            <person name="Gomez A."/>
        </authorList>
    </citation>
    <scope>NUCLEOTIDE SEQUENCE [LARGE SCALE GENOMIC DNA]</scope>
    <source>
        <strain evidence="2">HYR1</strain>
    </source>
</reference>
<evidence type="ECO:0000313" key="3">
    <source>
        <dbReference type="Proteomes" id="UP000276133"/>
    </source>
</evidence>
<organism evidence="2 3">
    <name type="scientific">Brachionus plicatilis</name>
    <name type="common">Marine rotifer</name>
    <name type="synonym">Brachionus muelleri</name>
    <dbReference type="NCBI Taxonomy" id="10195"/>
    <lineage>
        <taxon>Eukaryota</taxon>
        <taxon>Metazoa</taxon>
        <taxon>Spiralia</taxon>
        <taxon>Gnathifera</taxon>
        <taxon>Rotifera</taxon>
        <taxon>Eurotatoria</taxon>
        <taxon>Monogononta</taxon>
        <taxon>Pseudotrocha</taxon>
        <taxon>Ploima</taxon>
        <taxon>Brachionidae</taxon>
        <taxon>Brachionus</taxon>
    </lineage>
</organism>
<evidence type="ECO:0000313" key="2">
    <source>
        <dbReference type="EMBL" id="RNA15614.1"/>
    </source>
</evidence>
<dbReference type="EMBL" id="REGN01004917">
    <property type="protein sequence ID" value="RNA15614.1"/>
    <property type="molecule type" value="Genomic_DNA"/>
</dbReference>
<accession>A0A3M7QWY8</accession>
<proteinExistence type="predicted"/>
<name>A0A3M7QWY8_BRAPC</name>
<dbReference type="OrthoDB" id="10483738at2759"/>
<keyword evidence="3" id="KW-1185">Reference proteome</keyword>